<dbReference type="PANTHER" id="PTHR24045:SF0">
    <property type="entry name" value="N-ACETYLGLUCOSAMINE-1-PHOSPHOTRANSFERASE SUBUNITS ALPHA_BETA"/>
    <property type="match status" value="1"/>
</dbReference>
<dbReference type="AlphaFoldDB" id="F0WXD4"/>
<dbReference type="InterPro" id="IPR031356">
    <property type="entry name" value="Stealth_CR4"/>
</dbReference>
<dbReference type="EMBL" id="FR824394">
    <property type="protein sequence ID" value="CCA26126.1"/>
    <property type="molecule type" value="Genomic_DNA"/>
</dbReference>
<reference evidence="5" key="1">
    <citation type="journal article" date="2011" name="PLoS Biol.">
        <title>Gene gain and loss during evolution of obligate parasitism in the white rust pathogen of Arabidopsis thaliana.</title>
        <authorList>
            <person name="Kemen E."/>
            <person name="Gardiner A."/>
            <person name="Schultz-Larsen T."/>
            <person name="Kemen A.C."/>
            <person name="Balmuth A.L."/>
            <person name="Robert-Seilaniantz A."/>
            <person name="Bailey K."/>
            <person name="Holub E."/>
            <person name="Studholme D.J."/>
            <person name="Maclean D."/>
            <person name="Jones J.D."/>
        </authorList>
    </citation>
    <scope>NUCLEOTIDE SEQUENCE</scope>
</reference>
<feature type="domain" description="Stealth protein CR4 conserved region 4" evidence="4">
    <location>
        <begin position="171"/>
        <end position="223"/>
    </location>
</feature>
<organism evidence="5">
    <name type="scientific">Albugo laibachii Nc14</name>
    <dbReference type="NCBI Taxonomy" id="890382"/>
    <lineage>
        <taxon>Eukaryota</taxon>
        <taxon>Sar</taxon>
        <taxon>Stramenopiles</taxon>
        <taxon>Oomycota</taxon>
        <taxon>Peronosporomycetes</taxon>
        <taxon>Albuginales</taxon>
        <taxon>Albuginaceae</taxon>
        <taxon>Albugo</taxon>
    </lineage>
</organism>
<feature type="transmembrane region" description="Helical" evidence="2">
    <location>
        <begin position="235"/>
        <end position="254"/>
    </location>
</feature>
<keyword evidence="2" id="KW-0812">Transmembrane</keyword>
<accession>F0WXD4</accession>
<dbReference type="InterPro" id="IPR018247">
    <property type="entry name" value="EF_Hand_1_Ca_BS"/>
</dbReference>
<dbReference type="Pfam" id="PF17102">
    <property type="entry name" value="Stealth_CR3"/>
    <property type="match status" value="1"/>
</dbReference>
<dbReference type="HOGENOM" id="CLU_858971_0_0_1"/>
<keyword evidence="2" id="KW-1133">Transmembrane helix</keyword>
<keyword evidence="2" id="KW-0472">Membrane</keyword>
<dbReference type="InterPro" id="IPR031357">
    <property type="entry name" value="Stealth_CR3"/>
</dbReference>
<dbReference type="GO" id="GO:0016740">
    <property type="term" value="F:transferase activity"/>
    <property type="evidence" value="ECO:0007669"/>
    <property type="project" value="UniProtKB-KW"/>
</dbReference>
<dbReference type="GO" id="GO:0005794">
    <property type="term" value="C:Golgi apparatus"/>
    <property type="evidence" value="ECO:0007669"/>
    <property type="project" value="TreeGrafter"/>
</dbReference>
<gene>
    <name evidence="5" type="primary">AlNc14C349G10886</name>
    <name evidence="5" type="ORF">ALNC14_122700</name>
</gene>
<evidence type="ECO:0000259" key="4">
    <source>
        <dbReference type="Pfam" id="PF17103"/>
    </source>
</evidence>
<sequence length="315" mass="36704">MLEMKSHWPQEFEATSSHRFRHPHDVQFGFSYNYYVVNRRKLHPPTIEEIWAEDIDANRNGVLDHLEILTVASMADGVTTSGTSIQLIIDCFAPPHPLNVTEKNTKDGNRQVSETLYPILTLDSLKKCKNVTEKLIENVRRKKTYQLMFEGEVTFIMLNEDPAESRKQILKLRARPTKFICINDDLNKPLIKHHQLLQGLFQEFWPNRSQFELPRHVRNRYLHIHILAQQQVHKIYLGLFLIVVVLVPFICCVWRDSIRIVGNHIVNRTRACSAYILKRERIKADKNVVHKSSIWASSPRASRKGDPDIIANKTE</sequence>
<keyword evidence="1 5" id="KW-0808">Transferase</keyword>
<dbReference type="PROSITE" id="PS00018">
    <property type="entry name" value="EF_HAND_1"/>
    <property type="match status" value="1"/>
</dbReference>
<feature type="domain" description="Stealth protein CR3 conserved region 3" evidence="3">
    <location>
        <begin position="3"/>
        <end position="37"/>
    </location>
</feature>
<dbReference type="Pfam" id="PF17103">
    <property type="entry name" value="Stealth_CR4"/>
    <property type="match status" value="1"/>
</dbReference>
<reference evidence="5" key="2">
    <citation type="submission" date="2011-02" db="EMBL/GenBank/DDBJ databases">
        <authorList>
            <person name="MacLean D."/>
        </authorList>
    </citation>
    <scope>NUCLEOTIDE SEQUENCE</scope>
</reference>
<protein>
    <submittedName>
        <fullName evidence="5">Nacetylglucosamine1phosphotransferase subunits alpha/beta putative</fullName>
    </submittedName>
</protein>
<dbReference type="PANTHER" id="PTHR24045">
    <property type="match status" value="1"/>
</dbReference>
<evidence type="ECO:0000259" key="3">
    <source>
        <dbReference type="Pfam" id="PF17102"/>
    </source>
</evidence>
<dbReference type="InterPro" id="IPR047141">
    <property type="entry name" value="Stealth"/>
</dbReference>
<evidence type="ECO:0000313" key="5">
    <source>
        <dbReference type="EMBL" id="CCA26126.1"/>
    </source>
</evidence>
<evidence type="ECO:0000256" key="1">
    <source>
        <dbReference type="ARBA" id="ARBA00022679"/>
    </source>
</evidence>
<proteinExistence type="predicted"/>
<evidence type="ECO:0000256" key="2">
    <source>
        <dbReference type="SAM" id="Phobius"/>
    </source>
</evidence>
<name>F0WXD4_9STRA</name>